<evidence type="ECO:0000256" key="1">
    <source>
        <dbReference type="SAM" id="Coils"/>
    </source>
</evidence>
<dbReference type="InterPro" id="IPR027417">
    <property type="entry name" value="P-loop_NTPase"/>
</dbReference>
<reference evidence="5" key="1">
    <citation type="submission" date="2017-02" db="UniProtKB">
        <authorList>
            <consortium name="WormBaseParasite"/>
        </authorList>
    </citation>
    <scope>IDENTIFICATION</scope>
</reference>
<gene>
    <name evidence="3" type="ORF">TTAC_LOCUS8916</name>
</gene>
<accession>A0A0R3X613</accession>
<feature type="coiled-coil region" evidence="1">
    <location>
        <begin position="370"/>
        <end position="397"/>
    </location>
</feature>
<dbReference type="AlphaFoldDB" id="A0A0R3X613"/>
<dbReference type="STRING" id="6205.A0A0R3X613"/>
<dbReference type="Proteomes" id="UP000274429">
    <property type="component" value="Unassembled WGS sequence"/>
</dbReference>
<name>A0A0R3X613_HYDTA</name>
<proteinExistence type="predicted"/>
<keyword evidence="1" id="KW-0175">Coiled coil</keyword>
<dbReference type="EMBL" id="UYWX01020627">
    <property type="protein sequence ID" value="VDM33601.1"/>
    <property type="molecule type" value="Genomic_DNA"/>
</dbReference>
<protein>
    <submittedName>
        <fullName evidence="5">DUF4201 domain-containing protein</fullName>
    </submittedName>
</protein>
<dbReference type="WBParaSite" id="TTAC_0000893101-mRNA-1">
    <property type="protein sequence ID" value="TTAC_0000893101-mRNA-1"/>
    <property type="gene ID" value="TTAC_0000893101"/>
</dbReference>
<evidence type="ECO:0000256" key="2">
    <source>
        <dbReference type="SAM" id="MobiDB-lite"/>
    </source>
</evidence>
<sequence length="695" mass="79250">MEDSNTTTAPSLVPLLQGIRASKSVDSPPIERRDASYQESVTGGNTDVNFTEVSEYMQSKHAQFYADLLGCYRFLEQENSKLLQLIRANKRPDSPPLRIEKLLDVFSFKIATAKDMHERRTIEEGSVEGRQAFLAKRWKSRYYALLELTECYLNLLKLKTVLEKEVSTINERERDLKLLNELIQNIENIMGPWIVDKDISETGGDLPLKDLGCGESASGSVSSYSEYAANDLVVPLSSVFLMDVLSNHKLCTQKIKQHLELKPQVLHIFRKEKERRDQMKRQCRHLRDELNALRRHYTAACMQLENFGSIRDDDDGNDGDDDDDTQTAISISKLAVRKEEVEEGIEEESLVSTNEVPETVSEVQKLYKYKKKLSIQIRQIQSALREEEAQLALTMKRLQRVTGTIHAFVRLINYKPGASHIEMISHNKLLVNYKDCFILDGIRKAEEGVGVLYSDLGGLVTGCFHDGPVTTVTLGLDAEDLLLSDTEGLALFEVKHLINRFETLDDAEFYVYAFAIACTYSCVINLVEEHPAVELIRREHADSDFMELSKSCVRIENADSFISFLRWLKANKKAREKGQIALLLRLVRQDRIKKIVTHTSWLYFYPLFSSVERDAMADLFQTLRKRTRPNIAETPFTQMLQKSLIGRTRTIIVLNVDLACEQPLENLANLAFANDAVKVTTESSYQLVARFTTHI</sequence>
<dbReference type="OrthoDB" id="6240715at2759"/>
<feature type="coiled-coil region" evidence="1">
    <location>
        <begin position="269"/>
        <end position="296"/>
    </location>
</feature>
<feature type="region of interest" description="Disordered" evidence="2">
    <location>
        <begin position="24"/>
        <end position="43"/>
    </location>
</feature>
<organism evidence="5">
    <name type="scientific">Hydatigena taeniaeformis</name>
    <name type="common">Feline tapeworm</name>
    <name type="synonym">Taenia taeniaeformis</name>
    <dbReference type="NCBI Taxonomy" id="6205"/>
    <lineage>
        <taxon>Eukaryota</taxon>
        <taxon>Metazoa</taxon>
        <taxon>Spiralia</taxon>
        <taxon>Lophotrochozoa</taxon>
        <taxon>Platyhelminthes</taxon>
        <taxon>Cestoda</taxon>
        <taxon>Eucestoda</taxon>
        <taxon>Cyclophyllidea</taxon>
        <taxon>Taeniidae</taxon>
        <taxon>Hydatigera</taxon>
    </lineage>
</organism>
<evidence type="ECO:0000313" key="3">
    <source>
        <dbReference type="EMBL" id="VDM33601.1"/>
    </source>
</evidence>
<reference evidence="3 4" key="2">
    <citation type="submission" date="2018-11" db="EMBL/GenBank/DDBJ databases">
        <authorList>
            <consortium name="Pathogen Informatics"/>
        </authorList>
    </citation>
    <scope>NUCLEOTIDE SEQUENCE [LARGE SCALE GENOMIC DNA]</scope>
</reference>
<keyword evidence="4" id="KW-1185">Reference proteome</keyword>
<evidence type="ECO:0000313" key="5">
    <source>
        <dbReference type="WBParaSite" id="TTAC_0000893101-mRNA-1"/>
    </source>
</evidence>
<evidence type="ECO:0000313" key="4">
    <source>
        <dbReference type="Proteomes" id="UP000274429"/>
    </source>
</evidence>
<dbReference type="SUPFAM" id="SSF52540">
    <property type="entry name" value="P-loop containing nucleoside triphosphate hydrolases"/>
    <property type="match status" value="1"/>
</dbReference>